<dbReference type="EMBL" id="FNGH01000003">
    <property type="protein sequence ID" value="SDL20328.1"/>
    <property type="molecule type" value="Genomic_DNA"/>
</dbReference>
<dbReference type="OrthoDB" id="2602488at2"/>
<organism evidence="2 3">
    <name type="scientific">Franzmannia pantelleriensis</name>
    <dbReference type="NCBI Taxonomy" id="48727"/>
    <lineage>
        <taxon>Bacteria</taxon>
        <taxon>Pseudomonadati</taxon>
        <taxon>Pseudomonadota</taxon>
        <taxon>Gammaproteobacteria</taxon>
        <taxon>Oceanospirillales</taxon>
        <taxon>Halomonadaceae</taxon>
        <taxon>Franzmannia</taxon>
    </lineage>
</organism>
<dbReference type="Proteomes" id="UP000199107">
    <property type="component" value="Unassembled WGS sequence"/>
</dbReference>
<dbReference type="STRING" id="48727.SAMN05192555_10370"/>
<dbReference type="RefSeq" id="WP_089657358.1">
    <property type="nucleotide sequence ID" value="NZ_FNGH01000003.1"/>
</dbReference>
<gene>
    <name evidence="2" type="ORF">SAMN05192555_10370</name>
</gene>
<sequence length="201" mass="22516">MTNVPYYAQWESPELIDDFLSGRRRPRDDPRWQDSGARSANEYETWARHVCGLACLKMAIAHFTGSVYPIFRLLERAIQHGAYVERDGEIKGMIYAPATQLLREEFGLQATVHTAVEMHELTKHLDGDALFVASVHPGIRRPEVEPPARGGHLVLITQATRDALRFHNPSGVERATQQDATLTPAVFARFFAGRGIRLAPG</sequence>
<dbReference type="AlphaFoldDB" id="A0A1G9I505"/>
<dbReference type="Pfam" id="PF13529">
    <property type="entry name" value="Peptidase_C39_2"/>
    <property type="match status" value="1"/>
</dbReference>
<dbReference type="InterPro" id="IPR039564">
    <property type="entry name" value="Peptidase_C39-like"/>
</dbReference>
<evidence type="ECO:0000313" key="3">
    <source>
        <dbReference type="Proteomes" id="UP000199107"/>
    </source>
</evidence>
<evidence type="ECO:0000259" key="1">
    <source>
        <dbReference type="Pfam" id="PF13529"/>
    </source>
</evidence>
<keyword evidence="3" id="KW-1185">Reference proteome</keyword>
<evidence type="ECO:0000313" key="2">
    <source>
        <dbReference type="EMBL" id="SDL20328.1"/>
    </source>
</evidence>
<accession>A0A1G9I505</accession>
<reference evidence="3" key="1">
    <citation type="submission" date="2016-10" db="EMBL/GenBank/DDBJ databases">
        <authorList>
            <person name="Varghese N."/>
            <person name="Submissions S."/>
        </authorList>
    </citation>
    <scope>NUCLEOTIDE SEQUENCE [LARGE SCALE GENOMIC DNA]</scope>
    <source>
        <strain evidence="3">AAP</strain>
    </source>
</reference>
<proteinExistence type="predicted"/>
<feature type="domain" description="Peptidase C39-like" evidence="1">
    <location>
        <begin position="3"/>
        <end position="157"/>
    </location>
</feature>
<name>A0A1G9I505_9GAMM</name>
<protein>
    <recommendedName>
        <fullName evidence="1">Peptidase C39-like domain-containing protein</fullName>
    </recommendedName>
</protein>